<evidence type="ECO:0008006" key="4">
    <source>
        <dbReference type="Google" id="ProtNLM"/>
    </source>
</evidence>
<evidence type="ECO:0000313" key="3">
    <source>
        <dbReference type="Proteomes" id="UP000005561"/>
    </source>
</evidence>
<name>C6LHY1_9FIRM</name>
<dbReference type="OrthoDB" id="2109170at2"/>
<reference evidence="2" key="1">
    <citation type="submission" date="2009-07" db="EMBL/GenBank/DDBJ databases">
        <authorList>
            <person name="Weinstock G."/>
            <person name="Sodergren E."/>
            <person name="Clifton S."/>
            <person name="Fulton L."/>
            <person name="Fulton B."/>
            <person name="Courtney L."/>
            <person name="Fronick C."/>
            <person name="Harrison M."/>
            <person name="Strong C."/>
            <person name="Farmer C."/>
            <person name="Delahaunty K."/>
            <person name="Markovic C."/>
            <person name="Hall O."/>
            <person name="Minx P."/>
            <person name="Tomlinson C."/>
            <person name="Mitreva M."/>
            <person name="Nelson J."/>
            <person name="Hou S."/>
            <person name="Wollam A."/>
            <person name="Pepin K.H."/>
            <person name="Johnson M."/>
            <person name="Bhonagiri V."/>
            <person name="Nash W.E."/>
            <person name="Warren W."/>
            <person name="Chinwalla A."/>
            <person name="Mardis E.R."/>
            <person name="Wilson R.K."/>
        </authorList>
    </citation>
    <scope>NUCLEOTIDE SEQUENCE [LARGE SCALE GENOMIC DNA]</scope>
    <source>
        <strain evidence="2">DSM 14469</strain>
    </source>
</reference>
<dbReference type="Proteomes" id="UP000005561">
    <property type="component" value="Unassembled WGS sequence"/>
</dbReference>
<gene>
    <name evidence="2" type="ORF">BRYFOR_08245</name>
</gene>
<dbReference type="RefSeq" id="WP_006863029.1">
    <property type="nucleotide sequence ID" value="NZ_ACCL02000015.1"/>
</dbReference>
<protein>
    <recommendedName>
        <fullName evidence="4">Tat pathway signal sequence domain protein</fullName>
    </recommendedName>
</protein>
<keyword evidence="3" id="KW-1185">Reference proteome</keyword>
<dbReference type="EMBL" id="ACCL02000015">
    <property type="protein sequence ID" value="EET59871.1"/>
    <property type="molecule type" value="Genomic_DNA"/>
</dbReference>
<organism evidence="2 3">
    <name type="scientific">Marvinbryantia formatexigens DSM 14469</name>
    <dbReference type="NCBI Taxonomy" id="478749"/>
    <lineage>
        <taxon>Bacteria</taxon>
        <taxon>Bacillati</taxon>
        <taxon>Bacillota</taxon>
        <taxon>Clostridia</taxon>
        <taxon>Lachnospirales</taxon>
        <taxon>Lachnospiraceae</taxon>
        <taxon>Marvinbryantia</taxon>
    </lineage>
</organism>
<feature type="signal peptide" evidence="1">
    <location>
        <begin position="1"/>
        <end position="30"/>
    </location>
</feature>
<keyword evidence="1" id="KW-0732">Signal</keyword>
<dbReference type="eggNOG" id="ENOG5033NYV">
    <property type="taxonomic scope" value="Bacteria"/>
</dbReference>
<dbReference type="STRING" id="168384.SAMN05660368_03859"/>
<comment type="caution">
    <text evidence="2">The sequence shown here is derived from an EMBL/GenBank/DDBJ whole genome shotgun (WGS) entry which is preliminary data.</text>
</comment>
<evidence type="ECO:0000313" key="2">
    <source>
        <dbReference type="EMBL" id="EET59871.1"/>
    </source>
</evidence>
<evidence type="ECO:0000256" key="1">
    <source>
        <dbReference type="SAM" id="SignalP"/>
    </source>
</evidence>
<dbReference type="AlphaFoldDB" id="C6LHY1"/>
<accession>C6LHY1</accession>
<feature type="chain" id="PRO_5002968463" description="Tat pathway signal sequence domain protein" evidence="1">
    <location>
        <begin position="31"/>
        <end position="169"/>
    </location>
</feature>
<proteinExistence type="predicted"/>
<sequence>MMKNRKYLTKGLAGVLAAGMIAGGALTAFAAENDTLTVTYAKDSRYVLSIPKTVTLSETVSVAAEPITLTESNVATGKKVAVTVASGISGGKVTLTDSADAANKITSTVSLIAGGEAIEDNAVVAEFTANALTADEGTGTLHFAALGTVGAGNYTGQIVFTSSVVDSTN</sequence>